<dbReference type="AlphaFoldDB" id="A0AAV3RTT6"/>
<organism evidence="1 2">
    <name type="scientific">Lithospermum erythrorhizon</name>
    <name type="common">Purple gromwell</name>
    <name type="synonym">Lithospermum officinale var. erythrorhizon</name>
    <dbReference type="NCBI Taxonomy" id="34254"/>
    <lineage>
        <taxon>Eukaryota</taxon>
        <taxon>Viridiplantae</taxon>
        <taxon>Streptophyta</taxon>
        <taxon>Embryophyta</taxon>
        <taxon>Tracheophyta</taxon>
        <taxon>Spermatophyta</taxon>
        <taxon>Magnoliopsida</taxon>
        <taxon>eudicotyledons</taxon>
        <taxon>Gunneridae</taxon>
        <taxon>Pentapetalae</taxon>
        <taxon>asterids</taxon>
        <taxon>lamiids</taxon>
        <taxon>Boraginales</taxon>
        <taxon>Boraginaceae</taxon>
        <taxon>Boraginoideae</taxon>
        <taxon>Lithospermeae</taxon>
        <taxon>Lithospermum</taxon>
    </lineage>
</organism>
<gene>
    <name evidence="1" type="ORF">LIER_32431</name>
</gene>
<dbReference type="EMBL" id="BAABME010012461">
    <property type="protein sequence ID" value="GAA0185143.1"/>
    <property type="molecule type" value="Genomic_DNA"/>
</dbReference>
<keyword evidence="2" id="KW-1185">Reference proteome</keyword>
<protein>
    <submittedName>
        <fullName evidence="1">Uncharacterized protein</fullName>
    </submittedName>
</protein>
<dbReference type="Proteomes" id="UP001454036">
    <property type="component" value="Unassembled WGS sequence"/>
</dbReference>
<reference evidence="1 2" key="1">
    <citation type="submission" date="2024-01" db="EMBL/GenBank/DDBJ databases">
        <title>The complete chloroplast genome sequence of Lithospermum erythrorhizon: insights into the phylogenetic relationship among Boraginaceae species and the maternal lineages of purple gromwells.</title>
        <authorList>
            <person name="Okada T."/>
            <person name="Watanabe K."/>
        </authorList>
    </citation>
    <scope>NUCLEOTIDE SEQUENCE [LARGE SCALE GENOMIC DNA]</scope>
</reference>
<proteinExistence type="predicted"/>
<evidence type="ECO:0000313" key="1">
    <source>
        <dbReference type="EMBL" id="GAA0185143.1"/>
    </source>
</evidence>
<comment type="caution">
    <text evidence="1">The sequence shown here is derived from an EMBL/GenBank/DDBJ whole genome shotgun (WGS) entry which is preliminary data.</text>
</comment>
<name>A0AAV3RTT6_LITER</name>
<accession>A0AAV3RTT6</accession>
<evidence type="ECO:0000313" key="2">
    <source>
        <dbReference type="Proteomes" id="UP001454036"/>
    </source>
</evidence>
<sequence>MKHIQRDSYVNSKEGMRPVKEKIQAGTSAGSAGLPLCIKGLAPRQDIQLIDLLDQEASPFEQDGASRKGGGATHPTTLRHLSNYRIMTSSSWFLELIIDILQPPIHATPTSTPRLPSICMNLIPWPLIITVEEH</sequence>